<evidence type="ECO:0008006" key="3">
    <source>
        <dbReference type="Google" id="ProtNLM"/>
    </source>
</evidence>
<dbReference type="EMBL" id="JACEFO010002486">
    <property type="protein sequence ID" value="KAF8657914.1"/>
    <property type="molecule type" value="Genomic_DNA"/>
</dbReference>
<dbReference type="Gene3D" id="2.40.10.120">
    <property type="match status" value="1"/>
</dbReference>
<evidence type="ECO:0000313" key="2">
    <source>
        <dbReference type="Proteomes" id="UP000636709"/>
    </source>
</evidence>
<dbReference type="Pfam" id="PF13365">
    <property type="entry name" value="Trypsin_2"/>
    <property type="match status" value="1"/>
</dbReference>
<proteinExistence type="predicted"/>
<keyword evidence="2" id="KW-1185">Reference proteome</keyword>
<organism evidence="1 2">
    <name type="scientific">Digitaria exilis</name>
    <dbReference type="NCBI Taxonomy" id="1010633"/>
    <lineage>
        <taxon>Eukaryota</taxon>
        <taxon>Viridiplantae</taxon>
        <taxon>Streptophyta</taxon>
        <taxon>Embryophyta</taxon>
        <taxon>Tracheophyta</taxon>
        <taxon>Spermatophyta</taxon>
        <taxon>Magnoliopsida</taxon>
        <taxon>Liliopsida</taxon>
        <taxon>Poales</taxon>
        <taxon>Poaceae</taxon>
        <taxon>PACMAD clade</taxon>
        <taxon>Panicoideae</taxon>
        <taxon>Panicodae</taxon>
        <taxon>Paniceae</taxon>
        <taxon>Anthephorinae</taxon>
        <taxon>Digitaria</taxon>
    </lineage>
</organism>
<dbReference type="Proteomes" id="UP000636709">
    <property type="component" value="Unassembled WGS sequence"/>
</dbReference>
<accession>A0A835A7S3</accession>
<evidence type="ECO:0000313" key="1">
    <source>
        <dbReference type="EMBL" id="KAF8657914.1"/>
    </source>
</evidence>
<dbReference type="SUPFAM" id="SSF50494">
    <property type="entry name" value="Trypsin-like serine proteases"/>
    <property type="match status" value="1"/>
</dbReference>
<dbReference type="PANTHER" id="PTHR47389:SF6">
    <property type="entry name" value="OS09G0436300 PROTEIN"/>
    <property type="match status" value="1"/>
</dbReference>
<name>A0A835A7S3_9POAL</name>
<dbReference type="InterPro" id="IPR009003">
    <property type="entry name" value="Peptidase_S1_PA"/>
</dbReference>
<sequence length="382" mass="42978">MLAGHRACWLDSDEPQSKRIKYDAGKEVDFKKDGPRYSESVLRVHKSVVSLVASTGGWQEFCSGTVVDYVDNKTWILTSATLVRKPDTQFEAYKPEEIKTRCLQIEVVLYNGDTVEGLLEMCNLHYNIAIVAIVYKHSLVLLPAVRLSDLPLHYTLQPRPVMALGRDVDSKGFLVSCGKLVRENSELDCKELLICSCDISEDFIGGPIMDSTKSFIGITYSFEETVPFLPVEIAARCIKYYKKEKTLPWLRIRGQPLHTVDLDILATMRCKFDMPHSGLLVDKVCDTSTKNYGGIEVGDIISELDGAALYSGAQFTAIFLDKFEAAMDTSNAGTLQAVVHRPTNKTTFVAKLKVQQVACDEPNKSFQNRWMEWKRYGFDEQV</sequence>
<reference evidence="1" key="1">
    <citation type="submission" date="2020-07" db="EMBL/GenBank/DDBJ databases">
        <title>Genome sequence and genetic diversity analysis of an under-domesticated orphan crop, white fonio (Digitaria exilis).</title>
        <authorList>
            <person name="Bennetzen J.L."/>
            <person name="Chen S."/>
            <person name="Ma X."/>
            <person name="Wang X."/>
            <person name="Yssel A.E.J."/>
            <person name="Chaluvadi S.R."/>
            <person name="Johnson M."/>
            <person name="Gangashetty P."/>
            <person name="Hamidou F."/>
            <person name="Sanogo M.D."/>
            <person name="Zwaenepoel A."/>
            <person name="Wallace J."/>
            <person name="Van De Peer Y."/>
            <person name="Van Deynze A."/>
        </authorList>
    </citation>
    <scope>NUCLEOTIDE SEQUENCE</scope>
    <source>
        <tissue evidence="1">Leaves</tissue>
    </source>
</reference>
<dbReference type="AlphaFoldDB" id="A0A835A7S3"/>
<dbReference type="OrthoDB" id="654694at2759"/>
<protein>
    <recommendedName>
        <fullName evidence="3">PDZ domain-containing protein</fullName>
    </recommendedName>
</protein>
<gene>
    <name evidence="1" type="ORF">HU200_059724</name>
</gene>
<comment type="caution">
    <text evidence="1">The sequence shown here is derived from an EMBL/GenBank/DDBJ whole genome shotgun (WGS) entry which is preliminary data.</text>
</comment>
<dbReference type="PANTHER" id="PTHR47389">
    <property type="entry name" value="OS09G0436400 PROTEIN"/>
    <property type="match status" value="1"/>
</dbReference>